<feature type="region of interest" description="Disordered" evidence="10">
    <location>
        <begin position="931"/>
        <end position="954"/>
    </location>
</feature>
<evidence type="ECO:0000256" key="8">
    <source>
        <dbReference type="ARBA" id="ARBA00023242"/>
    </source>
</evidence>
<dbReference type="PANTHER" id="PTHR22904:SF523">
    <property type="entry name" value="STRESS-INDUCED-PHOSPHOPROTEIN 1"/>
    <property type="match status" value="1"/>
</dbReference>
<dbReference type="GO" id="GO:0005819">
    <property type="term" value="C:spindle"/>
    <property type="evidence" value="ECO:0007669"/>
    <property type="project" value="UniProtKB-SubCell"/>
</dbReference>
<evidence type="ECO:0000256" key="1">
    <source>
        <dbReference type="ARBA" id="ARBA00004123"/>
    </source>
</evidence>
<evidence type="ECO:0000256" key="3">
    <source>
        <dbReference type="ARBA" id="ARBA00010042"/>
    </source>
</evidence>
<evidence type="ECO:0000256" key="5">
    <source>
        <dbReference type="ARBA" id="ARBA00022737"/>
    </source>
</evidence>
<dbReference type="InterPro" id="IPR019734">
    <property type="entry name" value="TPR_rpt"/>
</dbReference>
<feature type="domain" description="Inner centromere protein ARK-binding" evidence="11">
    <location>
        <begin position="864"/>
        <end position="916"/>
    </location>
</feature>
<comment type="subcellular location">
    <subcellularLocation>
        <location evidence="2">Cytoplasm</location>
        <location evidence="2">Cytoskeleton</location>
        <location evidence="2">Spindle</location>
    </subcellularLocation>
    <subcellularLocation>
        <location evidence="1">Nucleus</location>
    </subcellularLocation>
</comment>
<proteinExistence type="inferred from homology"/>
<feature type="compositionally biased region" description="Basic and acidic residues" evidence="10">
    <location>
        <begin position="583"/>
        <end position="646"/>
    </location>
</feature>
<feature type="region of interest" description="Disordered" evidence="10">
    <location>
        <begin position="583"/>
        <end position="679"/>
    </location>
</feature>
<keyword evidence="8" id="KW-0539">Nucleus</keyword>
<evidence type="ECO:0000259" key="11">
    <source>
        <dbReference type="Pfam" id="PF03941"/>
    </source>
</evidence>
<feature type="compositionally biased region" description="Basic and acidic residues" evidence="10">
    <location>
        <begin position="657"/>
        <end position="666"/>
    </location>
</feature>
<keyword evidence="12" id="KW-1185">Reference proteome</keyword>
<feature type="region of interest" description="Disordered" evidence="10">
    <location>
        <begin position="859"/>
        <end position="882"/>
    </location>
</feature>
<evidence type="ECO:0000256" key="9">
    <source>
        <dbReference type="SAM" id="Coils"/>
    </source>
</evidence>
<evidence type="ECO:0000313" key="13">
    <source>
        <dbReference type="WBParaSite" id="PDA_v2.g5312.t1"/>
    </source>
</evidence>
<evidence type="ECO:0000256" key="4">
    <source>
        <dbReference type="ARBA" id="ARBA00022490"/>
    </source>
</evidence>
<dbReference type="Gene3D" id="1.25.40.10">
    <property type="entry name" value="Tetratricopeptide repeat domain"/>
    <property type="match status" value="1"/>
</dbReference>
<dbReference type="SUPFAM" id="SSF48452">
    <property type="entry name" value="TPR-like"/>
    <property type="match status" value="1"/>
</dbReference>
<dbReference type="SMART" id="SM00028">
    <property type="entry name" value="TPR"/>
    <property type="match status" value="3"/>
</dbReference>
<feature type="compositionally biased region" description="Polar residues" evidence="10">
    <location>
        <begin position="54"/>
        <end position="70"/>
    </location>
</feature>
<comment type="similarity">
    <text evidence="3">Belongs to the INCENP family.</text>
</comment>
<feature type="region of interest" description="Disordered" evidence="10">
    <location>
        <begin position="54"/>
        <end position="78"/>
    </location>
</feature>
<evidence type="ECO:0000313" key="12">
    <source>
        <dbReference type="Proteomes" id="UP000887578"/>
    </source>
</evidence>
<keyword evidence="7" id="KW-0206">Cytoskeleton</keyword>
<feature type="region of interest" description="Disordered" evidence="10">
    <location>
        <begin position="382"/>
        <end position="415"/>
    </location>
</feature>
<feature type="compositionally biased region" description="Polar residues" evidence="10">
    <location>
        <begin position="394"/>
        <end position="415"/>
    </location>
</feature>
<accession>A0A914QNE8</accession>
<feature type="region of interest" description="Disordered" evidence="10">
    <location>
        <begin position="692"/>
        <end position="745"/>
    </location>
</feature>
<evidence type="ECO:0000256" key="10">
    <source>
        <dbReference type="SAM" id="MobiDB-lite"/>
    </source>
</evidence>
<dbReference type="PANTHER" id="PTHR22904">
    <property type="entry name" value="TPR REPEAT CONTAINING PROTEIN"/>
    <property type="match status" value="1"/>
</dbReference>
<reference evidence="13" key="1">
    <citation type="submission" date="2022-11" db="UniProtKB">
        <authorList>
            <consortium name="WormBaseParasite"/>
        </authorList>
    </citation>
    <scope>IDENTIFICATION</scope>
</reference>
<keyword evidence="9" id="KW-0175">Coiled coil</keyword>
<keyword evidence="4" id="KW-0963">Cytoplasm</keyword>
<keyword evidence="6" id="KW-0802">TPR repeat</keyword>
<keyword evidence="5" id="KW-0677">Repeat</keyword>
<dbReference type="Pfam" id="PF03941">
    <property type="entry name" value="INCENP_ARK-bind"/>
    <property type="match status" value="1"/>
</dbReference>
<name>A0A914QNE8_9BILA</name>
<dbReference type="AlphaFoldDB" id="A0A914QNE8"/>
<dbReference type="GO" id="GO:0051879">
    <property type="term" value="F:Hsp90 protein binding"/>
    <property type="evidence" value="ECO:0007669"/>
    <property type="project" value="TreeGrafter"/>
</dbReference>
<protein>
    <submittedName>
        <fullName evidence="13">Inner centromere protein ARK-binding domain-containing protein</fullName>
    </submittedName>
</protein>
<feature type="compositionally biased region" description="Acidic residues" evidence="10">
    <location>
        <begin position="724"/>
        <end position="741"/>
    </location>
</feature>
<dbReference type="WBParaSite" id="PDA_v2.g5312.t1">
    <property type="protein sequence ID" value="PDA_v2.g5312.t1"/>
    <property type="gene ID" value="PDA_v2.g5312"/>
</dbReference>
<organism evidence="12 13">
    <name type="scientific">Panagrolaimus davidi</name>
    <dbReference type="NCBI Taxonomy" id="227884"/>
    <lineage>
        <taxon>Eukaryota</taxon>
        <taxon>Metazoa</taxon>
        <taxon>Ecdysozoa</taxon>
        <taxon>Nematoda</taxon>
        <taxon>Chromadorea</taxon>
        <taxon>Rhabditida</taxon>
        <taxon>Tylenchina</taxon>
        <taxon>Panagrolaimomorpha</taxon>
        <taxon>Panagrolaimoidea</taxon>
        <taxon>Panagrolaimidae</taxon>
        <taxon>Panagrolaimus</taxon>
    </lineage>
</organism>
<dbReference type="InterPro" id="IPR005635">
    <property type="entry name" value="Inner_centromere_prot_ARK-bd"/>
</dbReference>
<sequence>MLLLIFQKDLNLFHVSLPPEALQLVERTWNPHANEDEIFVDELSQQSIASKRLSFTDTVDSPKKSQTGTPKSLGKSHKEVQNVDNDLLKINTQERTGDIPNCPELESPDNFFDADDGFDDIDWSIAGEEDSNNNAANIKKVQEEFTKQLDGRQREKDLEEVYGSSICSISSSDDEEEEFKDAEEKRMDARTNDPFPNNQWEMCRDCSTEEYDPEKEVEELARAERRRQETQELYDSLIDGEEDSSNNAANMKKVQEGFAKELDERQREKDLEKVYGSNIYSPRSFDDVSFGCVVGTPRNSNSASAYLAQLKSKLAEANFELEKLREERINLDSRLQASTEQVETLKRQLAEALQPNPELEKLREEQASLTAAAAKSPKSLPRIPVAESNFDRGVSTTTSKAGSTPLQNEQTTANSKLSAEDLKVKGNQCFIENRFHKAISYYSQSLEKKLDNVVLSNRCQSYLSLNYYEAALTDASESIRLNPHFVKSYWRRALALINLGIHSKARADLRHILEIEPGNKAAQDLLFKILITYDKPIVRGTFAPISGLGTSRINKPTIIPKAAIVKEKDPNLKDKLRLKAETAEERRKKQLHETQENIKKEYEEKEKKNRERKQRLEEETRSKHEATKLKEAKMREFEAIQREEARPVPSTTNTPKNDNKKNKELLTPRQALVPAKKGKTFPAQKFDFEVISPVRKHKRPTPPLNVAPSKAATPKPKESYDMFANDDEEEENNQLADEEDNAQPLNYIEITPEKAEAGIRSKRQGHAWSSDDIPNVSRTSYANKFKSPGKIFDGVIQDSVVNESFANNVSHTEHVVNTEPMEEDEYENDENAVPMQRDINKSSYDMTVDKVYLPSRETNYNVDDLSSNDETDDESKPRKTVPNWAKKHELNPHVKKMLRDHSTLERITYFGSIQPPFSKVLLNISDNKRHRNSSSVWQSPLHQPTAGLSRLPRR</sequence>
<feature type="region of interest" description="Disordered" evidence="10">
    <location>
        <begin position="757"/>
        <end position="776"/>
    </location>
</feature>
<evidence type="ECO:0000256" key="7">
    <source>
        <dbReference type="ARBA" id="ARBA00023212"/>
    </source>
</evidence>
<dbReference type="GO" id="GO:0005634">
    <property type="term" value="C:nucleus"/>
    <property type="evidence" value="ECO:0007669"/>
    <property type="project" value="UniProtKB-SubCell"/>
</dbReference>
<evidence type="ECO:0000256" key="6">
    <source>
        <dbReference type="ARBA" id="ARBA00022803"/>
    </source>
</evidence>
<evidence type="ECO:0000256" key="2">
    <source>
        <dbReference type="ARBA" id="ARBA00004186"/>
    </source>
</evidence>
<dbReference type="InterPro" id="IPR011990">
    <property type="entry name" value="TPR-like_helical_dom_sf"/>
</dbReference>
<feature type="coiled-coil region" evidence="9">
    <location>
        <begin position="307"/>
        <end position="348"/>
    </location>
</feature>
<dbReference type="Proteomes" id="UP000887578">
    <property type="component" value="Unplaced"/>
</dbReference>
<feature type="compositionally biased region" description="Polar residues" evidence="10">
    <location>
        <begin position="933"/>
        <end position="942"/>
    </location>
</feature>